<dbReference type="OrthoDB" id="10480944at2759"/>
<name>A0A8A1LVK8_AJECA</name>
<organism evidence="2 3">
    <name type="scientific">Ajellomyces capsulatus</name>
    <name type="common">Darling's disease fungus</name>
    <name type="synonym">Histoplasma capsulatum</name>
    <dbReference type="NCBI Taxonomy" id="5037"/>
    <lineage>
        <taxon>Eukaryota</taxon>
        <taxon>Fungi</taxon>
        <taxon>Dikarya</taxon>
        <taxon>Ascomycota</taxon>
        <taxon>Pezizomycotina</taxon>
        <taxon>Eurotiomycetes</taxon>
        <taxon>Eurotiomycetidae</taxon>
        <taxon>Onygenales</taxon>
        <taxon>Ajellomycetaceae</taxon>
        <taxon>Histoplasma</taxon>
    </lineage>
</organism>
<sequence length="199" mass="22246">MPSHRGWLLQGSVCLLLLGWYKAHPDRFHRATTTTTAAIETTNSPRSSDHTAFSFSKMPVYPDFFGDTAVSCCGLRGGDNTCRLIVLHASIDPFRLTIPVSAGQSTNPIHLLDSLGTHRPFLPVRLQHHSGFRMCMWWGTPYKAYVIEDAPKKDKEEEKEKEKEQEKDVTFCMVNPGDQFVLADPVVVSLSIGILVICI</sequence>
<evidence type="ECO:0000313" key="2">
    <source>
        <dbReference type="EMBL" id="QSS58176.1"/>
    </source>
</evidence>
<protein>
    <submittedName>
        <fullName evidence="2">Uncharacterized protein</fullName>
    </submittedName>
</protein>
<reference evidence="2" key="1">
    <citation type="submission" date="2021-01" db="EMBL/GenBank/DDBJ databases">
        <title>Chromosome-level genome assembly of a human fungal pathogen reveals clustering of transcriptionally co-regulated genes.</title>
        <authorList>
            <person name="Voorhies M."/>
            <person name="Cohen S."/>
            <person name="Shea T.P."/>
            <person name="Petrus S."/>
            <person name="Munoz J.F."/>
            <person name="Poplawski S."/>
            <person name="Goldman W.E."/>
            <person name="Michael T."/>
            <person name="Cuomo C.A."/>
            <person name="Sil A."/>
            <person name="Beyhan S."/>
        </authorList>
    </citation>
    <scope>NUCLEOTIDE SEQUENCE</scope>
    <source>
        <strain evidence="2">WU24</strain>
    </source>
</reference>
<dbReference type="Proteomes" id="UP000663671">
    <property type="component" value="Chromosome 2"/>
</dbReference>
<feature type="chain" id="PRO_5034234775" evidence="1">
    <location>
        <begin position="24"/>
        <end position="199"/>
    </location>
</feature>
<dbReference type="VEuPathDB" id="FungiDB:I7I51_07599"/>
<evidence type="ECO:0000313" key="3">
    <source>
        <dbReference type="Proteomes" id="UP000663671"/>
    </source>
</evidence>
<keyword evidence="1" id="KW-0732">Signal</keyword>
<accession>A0A8A1LVK8</accession>
<gene>
    <name evidence="2" type="ORF">I7I51_07599</name>
</gene>
<dbReference type="EMBL" id="CP069109">
    <property type="protein sequence ID" value="QSS58176.1"/>
    <property type="molecule type" value="Genomic_DNA"/>
</dbReference>
<evidence type="ECO:0000256" key="1">
    <source>
        <dbReference type="SAM" id="SignalP"/>
    </source>
</evidence>
<dbReference type="AlphaFoldDB" id="A0A8A1LVK8"/>
<proteinExistence type="predicted"/>
<feature type="signal peptide" evidence="1">
    <location>
        <begin position="1"/>
        <end position="23"/>
    </location>
</feature>